<dbReference type="Proteomes" id="UP000005496">
    <property type="component" value="Unassembled WGS sequence"/>
</dbReference>
<reference evidence="1" key="1">
    <citation type="submission" date="2010-05" db="EMBL/GenBank/DDBJ databases">
        <title>The draft genome of Desulfonatronospira thiodismutans ASO3-1.</title>
        <authorList>
            <consortium name="US DOE Joint Genome Institute (JGI-PGF)"/>
            <person name="Lucas S."/>
            <person name="Copeland A."/>
            <person name="Lapidus A."/>
            <person name="Cheng J.-F."/>
            <person name="Bruce D."/>
            <person name="Goodwin L."/>
            <person name="Pitluck S."/>
            <person name="Chertkov O."/>
            <person name="Brettin T."/>
            <person name="Detter J.C."/>
            <person name="Han C."/>
            <person name="Land M.L."/>
            <person name="Hauser L."/>
            <person name="Kyrpides N."/>
            <person name="Mikhailova N."/>
            <person name="Muyzer G."/>
            <person name="Woyke T."/>
        </authorList>
    </citation>
    <scope>NUCLEOTIDE SEQUENCE [LARGE SCALE GENOMIC DNA]</scope>
    <source>
        <strain evidence="1">ASO3-1</strain>
    </source>
</reference>
<dbReference type="InterPro" id="IPR043128">
    <property type="entry name" value="Rev_trsase/Diguanyl_cyclase"/>
</dbReference>
<keyword evidence="2" id="KW-1185">Reference proteome</keyword>
<proteinExistence type="predicted"/>
<dbReference type="Gene3D" id="3.30.70.270">
    <property type="match status" value="1"/>
</dbReference>
<dbReference type="EMBL" id="ACJN02000002">
    <property type="protein sequence ID" value="EFI34760.1"/>
    <property type="molecule type" value="Genomic_DNA"/>
</dbReference>
<dbReference type="eggNOG" id="COG1353">
    <property type="taxonomic scope" value="Bacteria"/>
</dbReference>
<comment type="caution">
    <text evidence="1">The sequence shown here is derived from an EMBL/GenBank/DDBJ whole genome shotgun (WGS) entry which is preliminary data.</text>
</comment>
<dbReference type="RefSeq" id="WP_008870078.1">
    <property type="nucleotide sequence ID" value="NZ_ACJN02000002.1"/>
</dbReference>
<evidence type="ECO:0000313" key="1">
    <source>
        <dbReference type="EMBL" id="EFI34760.1"/>
    </source>
</evidence>
<organism evidence="1 2">
    <name type="scientific">Desulfonatronospira thiodismutans ASO3-1</name>
    <dbReference type="NCBI Taxonomy" id="555779"/>
    <lineage>
        <taxon>Bacteria</taxon>
        <taxon>Pseudomonadati</taxon>
        <taxon>Thermodesulfobacteriota</taxon>
        <taxon>Desulfovibrionia</taxon>
        <taxon>Desulfovibrionales</taxon>
        <taxon>Desulfonatronovibrionaceae</taxon>
        <taxon>Desulfonatronospira</taxon>
    </lineage>
</organism>
<accession>D6SPT4</accession>
<name>D6SPT4_9BACT</name>
<dbReference type="AlphaFoldDB" id="D6SPT4"/>
<sequence>MQHYVLLDAIGIQKYIFDTNTLRIIIGASQFLDKWQQECSKRWPGNVLVSGGGNILAVFDNKTDADSFRKEAINIAPAGMEIAWANAEGKPGETGPGSDNAIWNELQKRISLFKSGNRDFSDYDQTFFQPVTPGCHYCGVRSRDGKGALDDYNNKKQPVCSVCRPRYDKGGRTGDVSTSMGKLWEYVGNKQFDPPFPLDLADLTRKENTAENVGEASHDLMAVVVVDLNDMGEKIKDVVNKEGFKGLNSFSQQLKLDIDEVFAALTDDFTPKSEWCGRKANDCFLRLRPLLLGGDDMALAMPAPLWPEFVNNLLRGLAGKGYPACAGVVVAKHTFPINRLVEMAEELVGSAKAMVRYRKKIAGESALSAEYQCAVDWHVHQETAFGSPLAIRKKHFVTKGLRFSRDHQAGEAIIQAATCRPYLLQDFSDLTETGRKLSVISNSKLFALYNALRSGCQATRDFLTYVLLRDDNEKLTSYSPVWAEVLKNQSKWPMWEDFSGPDMDVQACRTQMPDVLELLFLTRPDK</sequence>
<gene>
    <name evidence="1" type="ORF">Dthio_PD2136</name>
</gene>
<evidence type="ECO:0000313" key="2">
    <source>
        <dbReference type="Proteomes" id="UP000005496"/>
    </source>
</evidence>
<protein>
    <submittedName>
        <fullName evidence="1">Uncharacterized protein</fullName>
    </submittedName>
</protein>
<dbReference type="OrthoDB" id="442064at2"/>